<dbReference type="FunFam" id="3.20.20.80:FF:000050">
    <property type="entry name" value="Beta-mannosidase B"/>
    <property type="match status" value="1"/>
</dbReference>
<dbReference type="Gene3D" id="2.60.40.10">
    <property type="entry name" value="Immunoglobulins"/>
    <property type="match status" value="2"/>
</dbReference>
<evidence type="ECO:0000313" key="9">
    <source>
        <dbReference type="Proteomes" id="UP000204221"/>
    </source>
</evidence>
<feature type="domain" description="Glycoside hydrolase family 2 immunoglobulin-like beta-sandwich" evidence="6">
    <location>
        <begin position="205"/>
        <end position="295"/>
    </location>
</feature>
<dbReference type="Gene3D" id="3.20.20.80">
    <property type="entry name" value="Glycosidases"/>
    <property type="match status" value="1"/>
</dbReference>
<reference evidence="8 9" key="1">
    <citation type="submission" date="2017-07" db="EMBL/GenBank/DDBJ databases">
        <title>Complete genome sequence of Actinoalloteichus hoggarensis DSM 45943, type strain of Actinoalloteichus hoggarensis.</title>
        <authorList>
            <person name="Ruckert C."/>
            <person name="Nouioui I."/>
            <person name="Willmese J."/>
            <person name="van Wezel G."/>
            <person name="Klenk H.-P."/>
            <person name="Kalinowski J."/>
            <person name="Zotchev S.B."/>
        </authorList>
    </citation>
    <scope>NUCLEOTIDE SEQUENCE [LARGE SCALE GENOMIC DNA]</scope>
    <source>
        <strain evidence="8 9">DSM 45943</strain>
    </source>
</reference>
<dbReference type="Pfam" id="PF22666">
    <property type="entry name" value="Glyco_hydro_2_N2"/>
    <property type="match status" value="1"/>
</dbReference>
<protein>
    <recommendedName>
        <fullName evidence="3">beta-mannosidase</fullName>
        <ecNumber evidence="3">3.2.1.25</ecNumber>
    </recommendedName>
</protein>
<evidence type="ECO:0000256" key="2">
    <source>
        <dbReference type="ARBA" id="ARBA00007401"/>
    </source>
</evidence>
<dbReference type="InterPro" id="IPR054593">
    <property type="entry name" value="Beta-mannosidase-like_N2"/>
</dbReference>
<accession>A0A221W0K6</accession>
<keyword evidence="4 8" id="KW-0378">Hydrolase</keyword>
<comment type="catalytic activity">
    <reaction evidence="1">
        <text>Hydrolysis of terminal, non-reducing beta-D-mannose residues in beta-D-mannosides.</text>
        <dbReference type="EC" id="3.2.1.25"/>
    </reaction>
</comment>
<dbReference type="Gene3D" id="2.60.120.260">
    <property type="entry name" value="Galactose-binding domain-like"/>
    <property type="match status" value="1"/>
</dbReference>
<dbReference type="PANTHER" id="PTHR43730">
    <property type="entry name" value="BETA-MANNOSIDASE"/>
    <property type="match status" value="1"/>
</dbReference>
<dbReference type="SUPFAM" id="SSF51445">
    <property type="entry name" value="(Trans)glycosidases"/>
    <property type="match status" value="1"/>
</dbReference>
<dbReference type="SUPFAM" id="SSF49785">
    <property type="entry name" value="Galactose-binding domain-like"/>
    <property type="match status" value="1"/>
</dbReference>
<dbReference type="InterPro" id="IPR006102">
    <property type="entry name" value="Ig-like_GH2"/>
</dbReference>
<dbReference type="InterPro" id="IPR036156">
    <property type="entry name" value="Beta-gal/glucu_dom_sf"/>
</dbReference>
<dbReference type="OrthoDB" id="9758603at2"/>
<dbReference type="InterPro" id="IPR050887">
    <property type="entry name" value="Beta-mannosidase_GH2"/>
</dbReference>
<evidence type="ECO:0000256" key="4">
    <source>
        <dbReference type="ARBA" id="ARBA00022801"/>
    </source>
</evidence>
<dbReference type="RefSeq" id="WP_093940839.1">
    <property type="nucleotide sequence ID" value="NZ_CP022521.1"/>
</dbReference>
<dbReference type="GO" id="GO:0005975">
    <property type="term" value="P:carbohydrate metabolic process"/>
    <property type="evidence" value="ECO:0007669"/>
    <property type="project" value="InterPro"/>
</dbReference>
<dbReference type="Proteomes" id="UP000204221">
    <property type="component" value="Chromosome"/>
</dbReference>
<dbReference type="Pfam" id="PF00703">
    <property type="entry name" value="Glyco_hydro_2"/>
    <property type="match status" value="1"/>
</dbReference>
<dbReference type="GO" id="GO:0004567">
    <property type="term" value="F:beta-mannosidase activity"/>
    <property type="evidence" value="ECO:0007669"/>
    <property type="project" value="UniProtKB-EC"/>
</dbReference>
<proteinExistence type="inferred from homology"/>
<comment type="similarity">
    <text evidence="2">Belongs to the glycosyl hydrolase 2 family.</text>
</comment>
<dbReference type="InterPro" id="IPR008979">
    <property type="entry name" value="Galactose-bd-like_sf"/>
</dbReference>
<dbReference type="AlphaFoldDB" id="A0A221W0K6"/>
<keyword evidence="5 8" id="KW-0326">Glycosidase</keyword>
<dbReference type="SUPFAM" id="SSF49303">
    <property type="entry name" value="beta-Galactosidase/glucuronidase domain"/>
    <property type="match status" value="2"/>
</dbReference>
<keyword evidence="9" id="KW-1185">Reference proteome</keyword>
<dbReference type="PANTHER" id="PTHR43730:SF1">
    <property type="entry name" value="BETA-MANNOSIDASE"/>
    <property type="match status" value="1"/>
</dbReference>
<evidence type="ECO:0000256" key="3">
    <source>
        <dbReference type="ARBA" id="ARBA00012754"/>
    </source>
</evidence>
<gene>
    <name evidence="8" type="primary">csxA</name>
    <name evidence="8" type="ORF">AHOG_08355</name>
</gene>
<sequence>MRTPLHEGWTLRAVGGAVPDAIAETVVPATVPGCVHTDLLAAGLIPDPYLDDNESALAWIGRTDWCYETTFAWEPAEAHDAVELVCAGLDTVATVVLNDVVIGETRNMHRTHRLDVGDVLRAGENRLSVTFASAVEHVERLREENGALPHTNHHPYNLIRKTACNFGWDWGPDLVTAGIWRPITLETVRGARLAEVRPLVEVGEEHGRVTAHVELARAGDRDEPLVLSVEVAGHRVETTVDEDEDTAVVSVLVDDPELWWPHGYGAQPLYPVAVRLRSVESGLELDAWDGEIGFRTVTLDTGADADGTRFTFIVNGRTVFVRGANWIPDDAFPHRVDAARYARRIDQAKAAGVNLLRVWGGGIFESEDFYRHCDREGILTWQDFLFACAAYPEEEPLRGEVVAEAREAVARLCPHPSLVLWNGNNENNWGWHDWGWQEQLADRTWGLGYYTELLPEIVAELDPTRPYTASSPWSNSVEIHPNEPAHGSMHVWDVWNSRDYTAYREYRPRFVAEFGYQGPPTTRTLSRAVHDDPLTPTSPGMLVHQKAADGDGKLRRGLAAHFGVPEDFDSWFWAAQLNQARAVALGIEHFRSLSPLCAGTVVWQLNDCWPVTSWAAIDGDGRRKPLWYALRDAYADRLLTVEPRDGGLAVVAVNDSDAAWSARLAVRRLAVDGTVLRELDVPFTAAPRTTVTLPLAPGDVAPERPERELLVVDADSGQRTTWFHRADKDLALPPANLRTEVERVEQGYRVRVHADSLVRDVSLLADRVAPDAEVDDMLVTLLPGETATFVVRTAAEVAPDRLVASDVLRTANELVAR</sequence>
<dbReference type="InterPro" id="IPR013783">
    <property type="entry name" value="Ig-like_fold"/>
</dbReference>
<dbReference type="GO" id="GO:0006516">
    <property type="term" value="P:glycoprotein catabolic process"/>
    <property type="evidence" value="ECO:0007669"/>
    <property type="project" value="TreeGrafter"/>
</dbReference>
<dbReference type="KEGG" id="ahg:AHOG_08355"/>
<evidence type="ECO:0000259" key="6">
    <source>
        <dbReference type="Pfam" id="PF00703"/>
    </source>
</evidence>
<dbReference type="EMBL" id="CP022521">
    <property type="protein sequence ID" value="ASO19316.1"/>
    <property type="molecule type" value="Genomic_DNA"/>
</dbReference>
<name>A0A221W0K6_9PSEU</name>
<feature type="domain" description="Beta-mannosidase-like galactose-binding" evidence="7">
    <location>
        <begin position="9"/>
        <end position="181"/>
    </location>
</feature>
<dbReference type="EC" id="3.2.1.25" evidence="3"/>
<evidence type="ECO:0000256" key="5">
    <source>
        <dbReference type="ARBA" id="ARBA00023295"/>
    </source>
</evidence>
<dbReference type="InterPro" id="IPR017853">
    <property type="entry name" value="GH"/>
</dbReference>
<evidence type="ECO:0000256" key="1">
    <source>
        <dbReference type="ARBA" id="ARBA00000829"/>
    </source>
</evidence>
<evidence type="ECO:0000313" key="8">
    <source>
        <dbReference type="EMBL" id="ASO19316.1"/>
    </source>
</evidence>
<organism evidence="8 9">
    <name type="scientific">Actinoalloteichus hoggarensis</name>
    <dbReference type="NCBI Taxonomy" id="1470176"/>
    <lineage>
        <taxon>Bacteria</taxon>
        <taxon>Bacillati</taxon>
        <taxon>Actinomycetota</taxon>
        <taxon>Actinomycetes</taxon>
        <taxon>Pseudonocardiales</taxon>
        <taxon>Pseudonocardiaceae</taxon>
        <taxon>Actinoalloteichus</taxon>
    </lineage>
</organism>
<evidence type="ECO:0000259" key="7">
    <source>
        <dbReference type="Pfam" id="PF22666"/>
    </source>
</evidence>